<evidence type="ECO:0000313" key="2">
    <source>
        <dbReference type="Proteomes" id="UP001055811"/>
    </source>
</evidence>
<sequence>MRLLIDGLKSQVYAIKSGHSPTVFACNQLIHLYSKHGLLEEACNLFDEMPDRNVFTWNTIISAHIKSHNLVKAQVLFDAAPCKDSVTYNSMLSGYASNDGHETQSFDLFTQMHSVRYDAQIDEFTLTTMCNLTAKTRNSTYGKQLHCFMVKTGNNLSGFAVSALVDMYSKSGCFNEAYEAFNGGNFESVDVVSKNAVVAACCREGRLDMAMELFSTKPELNDVVSWNTMITGYTQNGNHKDAIKLSSLMTEKGIQWNEHTFASVLSASSSLKSLKLGRELHARIVKNIIISNPFITSGIIDLYCKCGNMRYAESIHSKNNIENIFSTTSMIVGYSSQHDMIKARKHFDSLKSKNSIVWSAMFSGYLNSDDCSEVFKLFNLFKNQEKTVPDCSILSSLLGACATQAIIDPGKQIHGYLIRTIVETDYKTISALIDMYSKCGNIFYAELIFRRLNFRDLVMYNIMISGFAHHGYEDKAFDLFDNMVKLGFRPDNVTFIAILSACRHCGLVKTGEDYFKLMTEVYKIEPEIDHYSCMIDLYGRGNEVERAMEFMRKIPVELDVAAIGAFLSGCRVHRKGELAREVEEELLRIGGRSATRYVQLANVYAAEGRWEEMGRIRRKMRGKEVGKVAGCSWVHVGGKVHSFISGDTCHLEVECVYGILTLLIMEMKEIN</sequence>
<reference evidence="1 2" key="2">
    <citation type="journal article" date="2022" name="Mol. Ecol. Resour.">
        <title>The genomes of chicory, endive, great burdock and yacon provide insights into Asteraceae paleo-polyploidization history and plant inulin production.</title>
        <authorList>
            <person name="Fan W."/>
            <person name="Wang S."/>
            <person name="Wang H."/>
            <person name="Wang A."/>
            <person name="Jiang F."/>
            <person name="Liu H."/>
            <person name="Zhao H."/>
            <person name="Xu D."/>
            <person name="Zhang Y."/>
        </authorList>
    </citation>
    <scope>NUCLEOTIDE SEQUENCE [LARGE SCALE GENOMIC DNA]</scope>
    <source>
        <strain evidence="2">cv. Punajuju</strain>
        <tissue evidence="1">Leaves</tissue>
    </source>
</reference>
<accession>A0ACB9E2W1</accession>
<gene>
    <name evidence="1" type="ORF">L2E82_25290</name>
</gene>
<reference evidence="2" key="1">
    <citation type="journal article" date="2022" name="Mol. Ecol. Resour.">
        <title>The genomes of chicory, endive, great burdock and yacon provide insights into Asteraceae palaeo-polyploidization history and plant inulin production.</title>
        <authorList>
            <person name="Fan W."/>
            <person name="Wang S."/>
            <person name="Wang H."/>
            <person name="Wang A."/>
            <person name="Jiang F."/>
            <person name="Liu H."/>
            <person name="Zhao H."/>
            <person name="Xu D."/>
            <person name="Zhang Y."/>
        </authorList>
    </citation>
    <scope>NUCLEOTIDE SEQUENCE [LARGE SCALE GENOMIC DNA]</scope>
    <source>
        <strain evidence="2">cv. Punajuju</strain>
    </source>
</reference>
<name>A0ACB9E2W1_CICIN</name>
<protein>
    <submittedName>
        <fullName evidence="1">Uncharacterized protein</fullName>
    </submittedName>
</protein>
<dbReference type="EMBL" id="CM042012">
    <property type="protein sequence ID" value="KAI3753244.1"/>
    <property type="molecule type" value="Genomic_DNA"/>
</dbReference>
<evidence type="ECO:0000313" key="1">
    <source>
        <dbReference type="EMBL" id="KAI3753244.1"/>
    </source>
</evidence>
<proteinExistence type="predicted"/>
<comment type="caution">
    <text evidence="1">The sequence shown here is derived from an EMBL/GenBank/DDBJ whole genome shotgun (WGS) entry which is preliminary data.</text>
</comment>
<keyword evidence="2" id="KW-1185">Reference proteome</keyword>
<dbReference type="Proteomes" id="UP001055811">
    <property type="component" value="Linkage Group LG04"/>
</dbReference>
<organism evidence="1 2">
    <name type="scientific">Cichorium intybus</name>
    <name type="common">Chicory</name>
    <dbReference type="NCBI Taxonomy" id="13427"/>
    <lineage>
        <taxon>Eukaryota</taxon>
        <taxon>Viridiplantae</taxon>
        <taxon>Streptophyta</taxon>
        <taxon>Embryophyta</taxon>
        <taxon>Tracheophyta</taxon>
        <taxon>Spermatophyta</taxon>
        <taxon>Magnoliopsida</taxon>
        <taxon>eudicotyledons</taxon>
        <taxon>Gunneridae</taxon>
        <taxon>Pentapetalae</taxon>
        <taxon>asterids</taxon>
        <taxon>campanulids</taxon>
        <taxon>Asterales</taxon>
        <taxon>Asteraceae</taxon>
        <taxon>Cichorioideae</taxon>
        <taxon>Cichorieae</taxon>
        <taxon>Cichoriinae</taxon>
        <taxon>Cichorium</taxon>
    </lineage>
</organism>